<protein>
    <recommendedName>
        <fullName evidence="3">Hydroxyproline-rich glyco protein</fullName>
    </recommendedName>
</protein>
<accession>A0AAV9HLK4</accession>
<comment type="caution">
    <text evidence="1">The sequence shown here is derived from an EMBL/GenBank/DDBJ whole genome shotgun (WGS) entry which is preliminary data.</text>
</comment>
<name>A0AAV9HLK4_9PEZI</name>
<dbReference type="EMBL" id="MU865008">
    <property type="protein sequence ID" value="KAK4460603.1"/>
    <property type="molecule type" value="Genomic_DNA"/>
</dbReference>
<reference evidence="1" key="1">
    <citation type="journal article" date="2023" name="Mol. Phylogenet. Evol.">
        <title>Genome-scale phylogeny and comparative genomics of the fungal order Sordariales.</title>
        <authorList>
            <person name="Hensen N."/>
            <person name="Bonometti L."/>
            <person name="Westerberg I."/>
            <person name="Brannstrom I.O."/>
            <person name="Guillou S."/>
            <person name="Cros-Aarteil S."/>
            <person name="Calhoun S."/>
            <person name="Haridas S."/>
            <person name="Kuo A."/>
            <person name="Mondo S."/>
            <person name="Pangilinan J."/>
            <person name="Riley R."/>
            <person name="LaButti K."/>
            <person name="Andreopoulos B."/>
            <person name="Lipzen A."/>
            <person name="Chen C."/>
            <person name="Yan M."/>
            <person name="Daum C."/>
            <person name="Ng V."/>
            <person name="Clum A."/>
            <person name="Steindorff A."/>
            <person name="Ohm R.A."/>
            <person name="Martin F."/>
            <person name="Silar P."/>
            <person name="Natvig D.O."/>
            <person name="Lalanne C."/>
            <person name="Gautier V."/>
            <person name="Ament-Velasquez S.L."/>
            <person name="Kruys A."/>
            <person name="Hutchinson M.I."/>
            <person name="Powell A.J."/>
            <person name="Barry K."/>
            <person name="Miller A.N."/>
            <person name="Grigoriev I.V."/>
            <person name="Debuchy R."/>
            <person name="Gladieux P."/>
            <person name="Hiltunen Thoren M."/>
            <person name="Johannesson H."/>
        </authorList>
    </citation>
    <scope>NUCLEOTIDE SEQUENCE</scope>
    <source>
        <strain evidence="1">PSN324</strain>
    </source>
</reference>
<proteinExistence type="predicted"/>
<dbReference type="Proteomes" id="UP001321749">
    <property type="component" value="Unassembled WGS sequence"/>
</dbReference>
<evidence type="ECO:0000313" key="2">
    <source>
        <dbReference type="Proteomes" id="UP001321749"/>
    </source>
</evidence>
<dbReference type="AlphaFoldDB" id="A0AAV9HLK4"/>
<keyword evidence="2" id="KW-1185">Reference proteome</keyword>
<organism evidence="1 2">
    <name type="scientific">Cladorrhinum samala</name>
    <dbReference type="NCBI Taxonomy" id="585594"/>
    <lineage>
        <taxon>Eukaryota</taxon>
        <taxon>Fungi</taxon>
        <taxon>Dikarya</taxon>
        <taxon>Ascomycota</taxon>
        <taxon>Pezizomycotina</taxon>
        <taxon>Sordariomycetes</taxon>
        <taxon>Sordariomycetidae</taxon>
        <taxon>Sordariales</taxon>
        <taxon>Podosporaceae</taxon>
        <taxon>Cladorrhinum</taxon>
    </lineage>
</organism>
<gene>
    <name evidence="1" type="ORF">QBC42DRAFT_205441</name>
</gene>
<evidence type="ECO:0008006" key="3">
    <source>
        <dbReference type="Google" id="ProtNLM"/>
    </source>
</evidence>
<sequence>MENRDLVDVAPDGDVVLQVTFDTSKETLKTAKRAVAPRLGQTKTEPPPPVLKARVKKRYRVQLSVLKQHSRYFNHLLSDARFAEGRSIETAFQQLSLKGVTPAEADPNDLPVVEIHEDDEASKSVGQDTAFEDLMRILHRKPTVTKPVTMHYLAMIAVLADRFDCTALVSKWLNVSKYKWQDTKARASGSKDDGPALTEASEDTLRQKILVSWLLDQPLRLQAATRELIMYGSRRWAASEEGEENFSTAAWWDLPEGLEGELHYRRECILNTIASIQRHFFSLYTSRTKLQCQKGYENSTACDSYQLGEMIRFFTGRGLLFLVDFSSNSLDAIKDSATTDINHIITVLKQCPSYQIDKNHTNCGLRTRLMPILEYIEARLSSNAIAISRSGWATDREAASWAPKGEAKAENKKTFAFTRSAYSDQRLRYGGMIGTESIARDLFTANEWDWTPQDREATKDGFGNWRYT</sequence>
<reference evidence="1" key="2">
    <citation type="submission" date="2023-06" db="EMBL/GenBank/DDBJ databases">
        <authorList>
            <consortium name="Lawrence Berkeley National Laboratory"/>
            <person name="Mondo S.J."/>
            <person name="Hensen N."/>
            <person name="Bonometti L."/>
            <person name="Westerberg I."/>
            <person name="Brannstrom I.O."/>
            <person name="Guillou S."/>
            <person name="Cros-Aarteil S."/>
            <person name="Calhoun S."/>
            <person name="Haridas S."/>
            <person name="Kuo A."/>
            <person name="Pangilinan J."/>
            <person name="Riley R."/>
            <person name="Labutti K."/>
            <person name="Andreopoulos B."/>
            <person name="Lipzen A."/>
            <person name="Chen C."/>
            <person name="Yanf M."/>
            <person name="Daum C."/>
            <person name="Ng V."/>
            <person name="Clum A."/>
            <person name="Steindorff A."/>
            <person name="Ohm R."/>
            <person name="Martin F."/>
            <person name="Silar P."/>
            <person name="Natvig D."/>
            <person name="Lalanne C."/>
            <person name="Gautier V."/>
            <person name="Ament-Velasquez S.L."/>
            <person name="Kruys A."/>
            <person name="Hutchinson M.I."/>
            <person name="Powell A.J."/>
            <person name="Barry K."/>
            <person name="Miller A.N."/>
            <person name="Grigoriev I.V."/>
            <person name="Debuchy R."/>
            <person name="Gladieux P."/>
            <person name="Thoren M.H."/>
            <person name="Johannesson H."/>
        </authorList>
    </citation>
    <scope>NUCLEOTIDE SEQUENCE</scope>
    <source>
        <strain evidence="1">PSN324</strain>
    </source>
</reference>
<evidence type="ECO:0000313" key="1">
    <source>
        <dbReference type="EMBL" id="KAK4460603.1"/>
    </source>
</evidence>